<gene>
    <name evidence="1" type="ORF">AVDCRST_MAG74-3723</name>
</gene>
<reference evidence="1" key="1">
    <citation type="submission" date="2020-02" db="EMBL/GenBank/DDBJ databases">
        <authorList>
            <person name="Meier V. D."/>
        </authorList>
    </citation>
    <scope>NUCLEOTIDE SEQUENCE</scope>
    <source>
        <strain evidence="1">AVDCRST_MAG74</strain>
    </source>
</reference>
<accession>A0A6J4Q3V2</accession>
<evidence type="ECO:0000313" key="1">
    <source>
        <dbReference type="EMBL" id="CAA9431316.1"/>
    </source>
</evidence>
<dbReference type="AlphaFoldDB" id="A0A6J4Q3V2"/>
<name>A0A6J4Q3V2_9BACT</name>
<sequence length="60" mass="7339">MFYGLSYVWFRQTRTEIWETDGNACVIFLEDKVYLYYFYRPLSYIDGAITGMRFHIGQHR</sequence>
<dbReference type="EMBL" id="CADCUR010000307">
    <property type="protein sequence ID" value="CAA9431316.1"/>
    <property type="molecule type" value="Genomic_DNA"/>
</dbReference>
<proteinExistence type="predicted"/>
<organism evidence="1">
    <name type="scientific">uncultured Pyrinomonadaceae bacterium</name>
    <dbReference type="NCBI Taxonomy" id="2283094"/>
    <lineage>
        <taxon>Bacteria</taxon>
        <taxon>Pseudomonadati</taxon>
        <taxon>Acidobacteriota</taxon>
        <taxon>Blastocatellia</taxon>
        <taxon>Blastocatellales</taxon>
        <taxon>Pyrinomonadaceae</taxon>
        <taxon>environmental samples</taxon>
    </lineage>
</organism>
<protein>
    <submittedName>
        <fullName evidence="1">Uncharacterized protein</fullName>
    </submittedName>
</protein>